<dbReference type="InterPro" id="IPR004995">
    <property type="entry name" value="Spore_Ger"/>
</dbReference>
<reference evidence="6 7" key="1">
    <citation type="submission" date="2019-08" db="EMBL/GenBank/DDBJ databases">
        <title>Bacillus genomes from the desert of Cuatro Cienegas, Coahuila.</title>
        <authorList>
            <person name="Olmedo-Alvarez G."/>
        </authorList>
    </citation>
    <scope>NUCLEOTIDE SEQUENCE [LARGE SCALE GENOMIC DNA]</scope>
    <source>
        <strain evidence="6 7">CH87b_3T</strain>
    </source>
</reference>
<feature type="transmembrane region" description="Helical" evidence="5">
    <location>
        <begin position="279"/>
        <end position="301"/>
    </location>
</feature>
<protein>
    <submittedName>
        <fullName evidence="6">Spore germination protein</fullName>
    </submittedName>
</protein>
<dbReference type="PANTHER" id="PTHR22550:SF5">
    <property type="entry name" value="LEUCINE ZIPPER PROTEIN 4"/>
    <property type="match status" value="1"/>
</dbReference>
<evidence type="ECO:0000256" key="4">
    <source>
        <dbReference type="PIRNR" id="PIRNR005690"/>
    </source>
</evidence>
<dbReference type="EMBL" id="VTEZ01000001">
    <property type="protein sequence ID" value="TYS88218.1"/>
    <property type="molecule type" value="Genomic_DNA"/>
</dbReference>
<evidence type="ECO:0000256" key="2">
    <source>
        <dbReference type="ARBA" id="ARBA00005278"/>
    </source>
</evidence>
<accession>A0A5D4U2Q1</accession>
<evidence type="ECO:0000256" key="3">
    <source>
        <dbReference type="ARBA" id="ARBA00023136"/>
    </source>
</evidence>
<evidence type="ECO:0000256" key="5">
    <source>
        <dbReference type="SAM" id="Phobius"/>
    </source>
</evidence>
<dbReference type="GO" id="GO:0009847">
    <property type="term" value="P:spore germination"/>
    <property type="evidence" value="ECO:0007669"/>
    <property type="project" value="UniProtKB-UniRule"/>
</dbReference>
<sequence length="468" mass="51881">MSPSKKIVDRIEQNIKGIHSALYQTEDLKIRDLIFLDKPCKLLYIDSLVDKKLIERNIIEPLLECKQETGPESVIKNAEYSRTTDLEVTVNGLLEGSCALLTEGVHSVLLMPVGAVDSKSINEPENEHIIKGSHDGFLESIDKNIFLIRRRVKNPSLRIKNYTLGSKTNTKASIVYIEELVDHGPLDVLMKRIEAVNVGELQSAGELEELIEDNSYSVFPQILSTERPDRAASYLLEGKSLVIVDGTPHVLVSPITFFSFYQSPDDYNSRWIIGSFFRLIRIFSFLVAICLPAIYIAVVSFHSEVLPIGIQYAIRVQIEYVPLPPFFEAIAMQLVLELLKEAAIRLPSPIAQTIGIVGGLVIGTAIVEAGFVSNTMIVVVALTAIASFVAPVNQMGTGARIMAFPIMLAATFFGFLGIVLALSVLLIHLCRLESFGKSYLEPLAPLHFKGMKDSLIKIKKRNNTLKQT</sequence>
<evidence type="ECO:0000313" key="7">
    <source>
        <dbReference type="Proteomes" id="UP000324269"/>
    </source>
</evidence>
<organism evidence="6 7">
    <name type="scientific">Rossellomorea aquimaris</name>
    <dbReference type="NCBI Taxonomy" id="189382"/>
    <lineage>
        <taxon>Bacteria</taxon>
        <taxon>Bacillati</taxon>
        <taxon>Bacillota</taxon>
        <taxon>Bacilli</taxon>
        <taxon>Bacillales</taxon>
        <taxon>Bacillaceae</taxon>
        <taxon>Rossellomorea</taxon>
    </lineage>
</organism>
<keyword evidence="3 4" id="KW-0472">Membrane</keyword>
<dbReference type="Proteomes" id="UP000324269">
    <property type="component" value="Unassembled WGS sequence"/>
</dbReference>
<dbReference type="PANTHER" id="PTHR22550">
    <property type="entry name" value="SPORE GERMINATION PROTEIN"/>
    <property type="match status" value="1"/>
</dbReference>
<dbReference type="RefSeq" id="WP_148967512.1">
    <property type="nucleotide sequence ID" value="NZ_JBNIKW010000001.1"/>
</dbReference>
<keyword evidence="5" id="KW-0812">Transmembrane</keyword>
<name>A0A5D4U2Q1_9BACI</name>
<dbReference type="GO" id="GO:0005886">
    <property type="term" value="C:plasma membrane"/>
    <property type="evidence" value="ECO:0007669"/>
    <property type="project" value="UniProtKB-SubCell"/>
</dbReference>
<proteinExistence type="inferred from homology"/>
<feature type="transmembrane region" description="Helical" evidence="5">
    <location>
        <begin position="346"/>
        <end position="366"/>
    </location>
</feature>
<dbReference type="AlphaFoldDB" id="A0A5D4U2Q1"/>
<evidence type="ECO:0000256" key="1">
    <source>
        <dbReference type="ARBA" id="ARBA00004141"/>
    </source>
</evidence>
<comment type="subcellular location">
    <subcellularLocation>
        <location evidence="4">Cell membrane</location>
    </subcellularLocation>
    <subcellularLocation>
        <location evidence="1">Membrane</location>
        <topology evidence="1">Multi-pass membrane protein</topology>
    </subcellularLocation>
</comment>
<feature type="transmembrane region" description="Helical" evidence="5">
    <location>
        <begin position="404"/>
        <end position="429"/>
    </location>
</feature>
<dbReference type="OrthoDB" id="9772630at2"/>
<dbReference type="InterPro" id="IPR050768">
    <property type="entry name" value="UPF0353/GerABKA_families"/>
</dbReference>
<comment type="caution">
    <text evidence="6">The sequence shown here is derived from an EMBL/GenBank/DDBJ whole genome shotgun (WGS) entry which is preliminary data.</text>
</comment>
<comment type="similarity">
    <text evidence="2 4">Belongs to the GerABKA family.</text>
</comment>
<feature type="transmembrane region" description="Helical" evidence="5">
    <location>
        <begin position="372"/>
        <end position="392"/>
    </location>
</feature>
<gene>
    <name evidence="6" type="ORF">FZC85_01910</name>
</gene>
<keyword evidence="5" id="KW-1133">Transmembrane helix</keyword>
<dbReference type="PIRSF" id="PIRSF005690">
    <property type="entry name" value="GerBA"/>
    <property type="match status" value="1"/>
</dbReference>
<dbReference type="Pfam" id="PF03323">
    <property type="entry name" value="GerA"/>
    <property type="match status" value="1"/>
</dbReference>
<evidence type="ECO:0000313" key="6">
    <source>
        <dbReference type="EMBL" id="TYS88218.1"/>
    </source>
</evidence>